<dbReference type="Pfam" id="PF03932">
    <property type="entry name" value="CutC"/>
    <property type="match status" value="1"/>
</dbReference>
<protein>
    <recommendedName>
        <fullName evidence="2">Copper homeostasis protein cutC homolog</fullName>
    </recommendedName>
</protein>
<dbReference type="PANTHER" id="PTHR12598">
    <property type="entry name" value="COPPER HOMEOSTASIS PROTEIN CUTC"/>
    <property type="match status" value="1"/>
</dbReference>
<keyword evidence="3" id="KW-1185">Reference proteome</keyword>
<dbReference type="AlphaFoldDB" id="A0A914H290"/>
<organism evidence="3 4">
    <name type="scientific">Globodera rostochiensis</name>
    <name type="common">Golden nematode worm</name>
    <name type="synonym">Heterodera rostochiensis</name>
    <dbReference type="NCBI Taxonomy" id="31243"/>
    <lineage>
        <taxon>Eukaryota</taxon>
        <taxon>Metazoa</taxon>
        <taxon>Ecdysozoa</taxon>
        <taxon>Nematoda</taxon>
        <taxon>Chromadorea</taxon>
        <taxon>Rhabditida</taxon>
        <taxon>Tylenchina</taxon>
        <taxon>Tylenchomorpha</taxon>
        <taxon>Tylenchoidea</taxon>
        <taxon>Heteroderidae</taxon>
        <taxon>Heteroderinae</taxon>
        <taxon>Globodera</taxon>
    </lineage>
</organism>
<dbReference type="InterPro" id="IPR005627">
    <property type="entry name" value="CutC-like"/>
</dbReference>
<evidence type="ECO:0000256" key="1">
    <source>
        <dbReference type="ARBA" id="ARBA00007768"/>
    </source>
</evidence>
<proteinExistence type="inferred from homology"/>
<evidence type="ECO:0000313" key="3">
    <source>
        <dbReference type="Proteomes" id="UP000887572"/>
    </source>
</evidence>
<accession>A0A914H290</accession>
<name>A0A914H290_GLORO</name>
<comment type="similarity">
    <text evidence="1">Belongs to the CutC family.</text>
</comment>
<dbReference type="SUPFAM" id="SSF110395">
    <property type="entry name" value="CutC-like"/>
    <property type="match status" value="1"/>
</dbReference>
<dbReference type="InterPro" id="IPR036822">
    <property type="entry name" value="CutC-like_dom_sf"/>
</dbReference>
<dbReference type="HAMAP" id="MF_00795">
    <property type="entry name" value="CutC"/>
    <property type="match status" value="1"/>
</dbReference>
<sequence length="203" mass="21668">MPTILLEVCVDDADGLWAAIQGGADRIELCSALELGGLTPTSGLIDVARSVNKSVPIFAMIRPRSGNFSYSDREFESMCKDIECVAEAGLAGIAFGANHSDGTLDRHRLQILVKLAKGYGLGTTLHRSFDLVPNIDDAIKTAAVELGIDRILTSGRSAKAIPDGLEDIAKTVQISVDNGIRVMAGAGIRAENVAKFCRNNRRK</sequence>
<dbReference type="WBParaSite" id="Gr19_v10_g1300.t1">
    <property type="protein sequence ID" value="Gr19_v10_g1300.t1"/>
    <property type="gene ID" value="Gr19_v10_g1300"/>
</dbReference>
<dbReference type="GO" id="GO:0005507">
    <property type="term" value="F:copper ion binding"/>
    <property type="evidence" value="ECO:0007669"/>
    <property type="project" value="TreeGrafter"/>
</dbReference>
<dbReference type="Gene3D" id="3.20.20.380">
    <property type="entry name" value="Copper homeostasis (CutC) domain"/>
    <property type="match status" value="1"/>
</dbReference>
<evidence type="ECO:0000256" key="2">
    <source>
        <dbReference type="ARBA" id="ARBA00019014"/>
    </source>
</evidence>
<dbReference type="PANTHER" id="PTHR12598:SF0">
    <property type="entry name" value="COPPER HOMEOSTASIS PROTEIN CUTC HOMOLOG"/>
    <property type="match status" value="1"/>
</dbReference>
<dbReference type="Proteomes" id="UP000887572">
    <property type="component" value="Unplaced"/>
</dbReference>
<reference evidence="4" key="1">
    <citation type="submission" date="2022-11" db="UniProtKB">
        <authorList>
            <consortium name="WormBaseParasite"/>
        </authorList>
    </citation>
    <scope>IDENTIFICATION</scope>
</reference>
<evidence type="ECO:0000313" key="4">
    <source>
        <dbReference type="WBParaSite" id="Gr19_v10_g1300.t1"/>
    </source>
</evidence>